<dbReference type="PROSITE" id="PS00018">
    <property type="entry name" value="EF_HAND_1"/>
    <property type="match status" value="3"/>
</dbReference>
<dbReference type="PROSITE" id="PS50222">
    <property type="entry name" value="EF_HAND_2"/>
    <property type="match status" value="3"/>
</dbReference>
<dbReference type="SMART" id="SM00054">
    <property type="entry name" value="EFh"/>
    <property type="match status" value="3"/>
</dbReference>
<keyword evidence="5" id="KW-1185">Reference proteome</keyword>
<dbReference type="InterPro" id="IPR018247">
    <property type="entry name" value="EF_Hand_1_Ca_BS"/>
</dbReference>
<feature type="domain" description="EF-hand" evidence="3">
    <location>
        <begin position="108"/>
        <end position="143"/>
    </location>
</feature>
<keyword evidence="1" id="KW-0677">Repeat</keyword>
<evidence type="ECO:0000256" key="1">
    <source>
        <dbReference type="ARBA" id="ARBA00022737"/>
    </source>
</evidence>
<name>A0ABP0LVU4_9DINO</name>
<reference evidence="4 5" key="1">
    <citation type="submission" date="2024-02" db="EMBL/GenBank/DDBJ databases">
        <authorList>
            <person name="Chen Y."/>
            <person name="Shah S."/>
            <person name="Dougan E. K."/>
            <person name="Thang M."/>
            <person name="Chan C."/>
        </authorList>
    </citation>
    <scope>NUCLEOTIDE SEQUENCE [LARGE SCALE GENOMIC DNA]</scope>
</reference>
<accession>A0ABP0LVU4</accession>
<dbReference type="SUPFAM" id="SSF47473">
    <property type="entry name" value="EF-hand"/>
    <property type="match status" value="1"/>
</dbReference>
<dbReference type="Gene3D" id="1.10.238.10">
    <property type="entry name" value="EF-hand"/>
    <property type="match status" value="1"/>
</dbReference>
<dbReference type="PRINTS" id="PR00450">
    <property type="entry name" value="RECOVERIN"/>
</dbReference>
<dbReference type="EMBL" id="CAXAMM010018073">
    <property type="protein sequence ID" value="CAK9042649.1"/>
    <property type="molecule type" value="Genomic_DNA"/>
</dbReference>
<dbReference type="CDD" id="cd00051">
    <property type="entry name" value="EFh"/>
    <property type="match status" value="3"/>
</dbReference>
<evidence type="ECO:0000256" key="2">
    <source>
        <dbReference type="ARBA" id="ARBA00022837"/>
    </source>
</evidence>
<dbReference type="InterPro" id="IPR002048">
    <property type="entry name" value="EF_hand_dom"/>
</dbReference>
<proteinExistence type="predicted"/>
<feature type="domain" description="EF-hand" evidence="3">
    <location>
        <begin position="152"/>
        <end position="187"/>
    </location>
</feature>
<gene>
    <name evidence="4" type="ORF">SCF082_LOCUS24516</name>
</gene>
<feature type="domain" description="EF-hand" evidence="3">
    <location>
        <begin position="71"/>
        <end position="106"/>
    </location>
</feature>
<dbReference type="InterPro" id="IPR011992">
    <property type="entry name" value="EF-hand-dom_pair"/>
</dbReference>
<evidence type="ECO:0000313" key="5">
    <source>
        <dbReference type="Proteomes" id="UP001642464"/>
    </source>
</evidence>
<evidence type="ECO:0000313" key="4">
    <source>
        <dbReference type="EMBL" id="CAK9042649.1"/>
    </source>
</evidence>
<dbReference type="Proteomes" id="UP001642464">
    <property type="component" value="Unassembled WGS sequence"/>
</dbReference>
<evidence type="ECO:0000259" key="3">
    <source>
        <dbReference type="PROSITE" id="PS50222"/>
    </source>
</evidence>
<sequence length="220" mass="25403">DNKRKACELESMGQKGSVTLKKKHVKELMVQTHFGADEIEALYAHFKSIASSQTDDGQIDRNEFREAMMLQDSLFSDRLFQLFDENDDGYINFEEFICGLSILCVRGTLEEKMLFSFRIYDFDNDNKISNEELTSMLRTTLNENGVVMTPAQIELIIRATFEEADLNRDGFIDFEEYKRIVGTHPSILSNMTLDFARVIENRLEQAKAQQTSRRSTKVPK</sequence>
<feature type="non-terminal residue" evidence="4">
    <location>
        <position position="1"/>
    </location>
</feature>
<keyword evidence="2" id="KW-0106">Calcium</keyword>
<organism evidence="4 5">
    <name type="scientific">Durusdinium trenchii</name>
    <dbReference type="NCBI Taxonomy" id="1381693"/>
    <lineage>
        <taxon>Eukaryota</taxon>
        <taxon>Sar</taxon>
        <taxon>Alveolata</taxon>
        <taxon>Dinophyceae</taxon>
        <taxon>Suessiales</taxon>
        <taxon>Symbiodiniaceae</taxon>
        <taxon>Durusdinium</taxon>
    </lineage>
</organism>
<dbReference type="PANTHER" id="PTHR23056:SF110">
    <property type="entry name" value="CALMODULIN"/>
    <property type="match status" value="1"/>
</dbReference>
<dbReference type="PANTHER" id="PTHR23056">
    <property type="entry name" value="CALCINEURIN B"/>
    <property type="match status" value="1"/>
</dbReference>
<dbReference type="InterPro" id="IPR045198">
    <property type="entry name" value="CNBL1-10"/>
</dbReference>
<protein>
    <submittedName>
        <fullName evidence="4">Calcineurin B-like protein 2</fullName>
    </submittedName>
</protein>
<dbReference type="Pfam" id="PF13499">
    <property type="entry name" value="EF-hand_7"/>
    <property type="match status" value="2"/>
</dbReference>
<comment type="caution">
    <text evidence="4">The sequence shown here is derived from an EMBL/GenBank/DDBJ whole genome shotgun (WGS) entry which is preliminary data.</text>
</comment>